<proteinExistence type="predicted"/>
<keyword evidence="2" id="KW-1185">Reference proteome</keyword>
<organism evidence="1 2">
    <name type="scientific">Sphingomonas aurantiaca</name>
    <dbReference type="NCBI Taxonomy" id="185949"/>
    <lineage>
        <taxon>Bacteria</taxon>
        <taxon>Pseudomonadati</taxon>
        <taxon>Pseudomonadota</taxon>
        <taxon>Alphaproteobacteria</taxon>
        <taxon>Sphingomonadales</taxon>
        <taxon>Sphingomonadaceae</taxon>
        <taxon>Sphingomonas</taxon>
    </lineage>
</organism>
<dbReference type="EMBL" id="QAOG01000004">
    <property type="protein sequence ID" value="PTQ59747.1"/>
    <property type="molecule type" value="Genomic_DNA"/>
</dbReference>
<dbReference type="InterPro" id="IPR008018">
    <property type="entry name" value="Phage_tail_attach_FII"/>
</dbReference>
<gene>
    <name evidence="1" type="ORF">C8J26_2599</name>
</gene>
<dbReference type="Proteomes" id="UP000244189">
    <property type="component" value="Unassembled WGS sequence"/>
</dbReference>
<name>A0A2T5GK97_9SPHN</name>
<comment type="caution">
    <text evidence="1">The sequence shown here is derived from an EMBL/GenBank/DDBJ whole genome shotgun (WGS) entry which is preliminary data.</text>
</comment>
<dbReference type="AlphaFoldDB" id="A0A2T5GK97"/>
<dbReference type="Pfam" id="PF05354">
    <property type="entry name" value="Phage_attach"/>
    <property type="match status" value="1"/>
</dbReference>
<evidence type="ECO:0000313" key="1">
    <source>
        <dbReference type="EMBL" id="PTQ59747.1"/>
    </source>
</evidence>
<sequence length="105" mass="11228">MDPFAAALDVLFFAPGSSEAFYTPKGGVERPTPIRVIRGQPDKSVGFGEQQVIEGTNVFEIRKSDVAEPERGAVIRMGDARYKLLGEAMLDLEGLSNTIGGSPVS</sequence>
<protein>
    <submittedName>
        <fullName evidence="1">Uncharacterized protein</fullName>
    </submittedName>
</protein>
<dbReference type="GO" id="GO:0019068">
    <property type="term" value="P:virion assembly"/>
    <property type="evidence" value="ECO:0007669"/>
    <property type="project" value="InterPro"/>
</dbReference>
<accession>A0A2T5GK97</accession>
<reference evidence="1 2" key="1">
    <citation type="submission" date="2018-04" db="EMBL/GenBank/DDBJ databases">
        <title>Genomic Encyclopedia of Type Strains, Phase III (KMG-III): the genomes of soil and plant-associated and newly described type strains.</title>
        <authorList>
            <person name="Whitman W."/>
        </authorList>
    </citation>
    <scope>NUCLEOTIDE SEQUENCE [LARGE SCALE GENOMIC DNA]</scope>
    <source>
        <strain evidence="1 2">MA101b</strain>
    </source>
</reference>
<dbReference type="RefSeq" id="WP_107958479.1">
    <property type="nucleotide sequence ID" value="NZ_QAOG01000004.1"/>
</dbReference>
<evidence type="ECO:0000313" key="2">
    <source>
        <dbReference type="Proteomes" id="UP000244189"/>
    </source>
</evidence>